<name>A0ACC1CYJ4_9NEOP</name>
<evidence type="ECO:0000313" key="1">
    <source>
        <dbReference type="EMBL" id="KAJ0176764.1"/>
    </source>
</evidence>
<organism evidence="1 2">
    <name type="scientific">Dendrolimus kikuchii</name>
    <dbReference type="NCBI Taxonomy" id="765133"/>
    <lineage>
        <taxon>Eukaryota</taxon>
        <taxon>Metazoa</taxon>
        <taxon>Ecdysozoa</taxon>
        <taxon>Arthropoda</taxon>
        <taxon>Hexapoda</taxon>
        <taxon>Insecta</taxon>
        <taxon>Pterygota</taxon>
        <taxon>Neoptera</taxon>
        <taxon>Endopterygota</taxon>
        <taxon>Lepidoptera</taxon>
        <taxon>Glossata</taxon>
        <taxon>Ditrysia</taxon>
        <taxon>Bombycoidea</taxon>
        <taxon>Lasiocampidae</taxon>
        <taxon>Dendrolimus</taxon>
    </lineage>
</organism>
<dbReference type="EMBL" id="CM034399">
    <property type="protein sequence ID" value="KAJ0176764.1"/>
    <property type="molecule type" value="Genomic_DNA"/>
</dbReference>
<protein>
    <submittedName>
        <fullName evidence="1">Uncharacterized protein</fullName>
    </submittedName>
</protein>
<evidence type="ECO:0000313" key="2">
    <source>
        <dbReference type="Proteomes" id="UP000824533"/>
    </source>
</evidence>
<proteinExistence type="predicted"/>
<accession>A0ACC1CYJ4</accession>
<reference evidence="1 2" key="1">
    <citation type="journal article" date="2021" name="Front. Genet.">
        <title>Chromosome-Level Genome Assembly Reveals Significant Gene Expansion in the Toll and IMD Signaling Pathways of Dendrolimus kikuchii.</title>
        <authorList>
            <person name="Zhou J."/>
            <person name="Wu P."/>
            <person name="Xiong Z."/>
            <person name="Liu N."/>
            <person name="Zhao N."/>
            <person name="Ji M."/>
            <person name="Qiu Y."/>
            <person name="Yang B."/>
        </authorList>
    </citation>
    <scope>NUCLEOTIDE SEQUENCE [LARGE SCALE GENOMIC DNA]</scope>
    <source>
        <strain evidence="1">Ann1</strain>
    </source>
</reference>
<sequence length="220" mass="25143">MATLMSDEIFHEVAYRTRNQDHLFAGIDEFLYAFYLLGSGTHPAIRIEPLAAIPSQEIRKRQNENNHNEELDEEEEEQKQREESGLASSGRLYTIHFNDPSKTVVKVFNTLNTSSFQANSLRKNTGVRTIYLVTTILALNLSSKIYASEPAIITQVGLQIKLQHEVITCAGLLMRKVDARIAMSSASEHNFFFITGTRNFFSVLILSIHTIFYRQFFHHT</sequence>
<keyword evidence="2" id="KW-1185">Reference proteome</keyword>
<dbReference type="Proteomes" id="UP000824533">
    <property type="component" value="Linkage Group LG13"/>
</dbReference>
<gene>
    <name evidence="1" type="ORF">K1T71_007943</name>
</gene>
<comment type="caution">
    <text evidence="1">The sequence shown here is derived from an EMBL/GenBank/DDBJ whole genome shotgun (WGS) entry which is preliminary data.</text>
</comment>